<dbReference type="InterPro" id="IPR048279">
    <property type="entry name" value="MdtK-like"/>
</dbReference>
<feature type="transmembrane region" description="Helical" evidence="13">
    <location>
        <begin position="166"/>
        <end position="184"/>
    </location>
</feature>
<keyword evidence="5" id="KW-0813">Transport</keyword>
<feature type="transmembrane region" description="Helical" evidence="13">
    <location>
        <begin position="240"/>
        <end position="262"/>
    </location>
</feature>
<evidence type="ECO:0000313" key="15">
    <source>
        <dbReference type="Proteomes" id="UP000235036"/>
    </source>
</evidence>
<evidence type="ECO:0000256" key="9">
    <source>
        <dbReference type="ARBA" id="ARBA00022989"/>
    </source>
</evidence>
<keyword evidence="8 13" id="KW-0812">Transmembrane</keyword>
<keyword evidence="7" id="KW-1003">Cell membrane</keyword>
<comment type="subcellular location">
    <subcellularLocation>
        <location evidence="2">Cell membrane</location>
        <topology evidence="2">Multi-pass membrane protein</topology>
    </subcellularLocation>
</comment>
<dbReference type="Proteomes" id="UP000235036">
    <property type="component" value="Unassembled WGS sequence"/>
</dbReference>
<feature type="transmembrane region" description="Helical" evidence="13">
    <location>
        <begin position="399"/>
        <end position="417"/>
    </location>
</feature>
<name>A0A2N6K069_FISMU</name>
<feature type="transmembrane region" description="Helical" evidence="13">
    <location>
        <begin position="322"/>
        <end position="347"/>
    </location>
</feature>
<reference evidence="14 15" key="1">
    <citation type="submission" date="2017-08" db="EMBL/GenBank/DDBJ databases">
        <title>Genomes of Fischerella (Mastigocladus) sp. strains.</title>
        <authorList>
            <person name="Miller S.R."/>
        </authorList>
    </citation>
    <scope>NUCLEOTIDE SEQUENCE [LARGE SCALE GENOMIC DNA]</scope>
    <source>
        <strain evidence="14 15">CCMEE 5323</strain>
    </source>
</reference>
<dbReference type="PANTHER" id="PTHR43298:SF2">
    <property type="entry name" value="FMN_FAD EXPORTER YEEO-RELATED"/>
    <property type="match status" value="1"/>
</dbReference>
<evidence type="ECO:0000256" key="4">
    <source>
        <dbReference type="ARBA" id="ARBA00020268"/>
    </source>
</evidence>
<feature type="transmembrane region" description="Helical" evidence="13">
    <location>
        <begin position="429"/>
        <end position="449"/>
    </location>
</feature>
<sequence>MATLYPSRSSIRTELKAFLQLAIPLASAQVAQLATGFVDTVMMGHLGRETLAAGALASITFFSFLVTASGVVMGISPLVAEAYGAGHKTRIKQFTRQGLWLCLLLTIPMMIAIAHLDFIMGQLGQATTIVRLANMYLDIMLWGLFPALGFAMLRGVVSALSQARPIMIIVIAGTLFNILGNYVLGFGKLGFPRLELAGLALASVLTLWGMFLALVVYLLQHKQLRTYQFFHCLHQLKPQLLWELLKLGVPIGVFSALEIGVYTAVSYLMGLWGTDGLAAHQIVFQTFNLLFMIPLGMSFAATARIGQWLGRKNLTGIRQAGIVSIGTGTAWTAIVAIALLLFPQQVIGLYIDINAPENASVVVLAVTIMRVGAIAHLFDGIQKITYGALQGLKDTRVPMLLSFLSYWCIGLNSGYWLGFQLGLGGVGLWLGLLIAVAIAAGTFIWRFLISCT</sequence>
<keyword evidence="10" id="KW-0406">Ion transport</keyword>
<evidence type="ECO:0000256" key="3">
    <source>
        <dbReference type="ARBA" id="ARBA00010199"/>
    </source>
</evidence>
<dbReference type="NCBIfam" id="TIGR00797">
    <property type="entry name" value="matE"/>
    <property type="match status" value="1"/>
</dbReference>
<protein>
    <recommendedName>
        <fullName evidence="4">Probable multidrug resistance protein NorM</fullName>
    </recommendedName>
    <alternativeName>
        <fullName evidence="12">Multidrug-efflux transporter</fullName>
    </alternativeName>
</protein>
<evidence type="ECO:0000256" key="13">
    <source>
        <dbReference type="SAM" id="Phobius"/>
    </source>
</evidence>
<dbReference type="InterPro" id="IPR050222">
    <property type="entry name" value="MATE_MdtK"/>
</dbReference>
<dbReference type="RefSeq" id="WP_102205479.1">
    <property type="nucleotide sequence ID" value="NZ_CAWNVR010000524.1"/>
</dbReference>
<feature type="transmembrane region" description="Helical" evidence="13">
    <location>
        <begin position="99"/>
        <end position="119"/>
    </location>
</feature>
<evidence type="ECO:0000256" key="2">
    <source>
        <dbReference type="ARBA" id="ARBA00004651"/>
    </source>
</evidence>
<comment type="similarity">
    <text evidence="3">Belongs to the multi antimicrobial extrusion (MATE) (TC 2.A.66.1) family.</text>
</comment>
<evidence type="ECO:0000256" key="11">
    <source>
        <dbReference type="ARBA" id="ARBA00023136"/>
    </source>
</evidence>
<dbReference type="EMBL" id="NRQW01000410">
    <property type="protein sequence ID" value="PLZ87343.1"/>
    <property type="molecule type" value="Genomic_DNA"/>
</dbReference>
<evidence type="ECO:0000256" key="7">
    <source>
        <dbReference type="ARBA" id="ARBA00022475"/>
    </source>
</evidence>
<dbReference type="InterPro" id="IPR002528">
    <property type="entry name" value="MATE_fam"/>
</dbReference>
<feature type="transmembrane region" description="Helical" evidence="13">
    <location>
        <begin position="52"/>
        <end position="79"/>
    </location>
</feature>
<feature type="transmembrane region" description="Helical" evidence="13">
    <location>
        <begin position="359"/>
        <end position="378"/>
    </location>
</feature>
<dbReference type="GO" id="GO:0005886">
    <property type="term" value="C:plasma membrane"/>
    <property type="evidence" value="ECO:0007669"/>
    <property type="project" value="UniProtKB-SubCell"/>
</dbReference>
<dbReference type="Pfam" id="PF01554">
    <property type="entry name" value="MatE"/>
    <property type="match status" value="2"/>
</dbReference>
<accession>A0A2N6K069</accession>
<gene>
    <name evidence="14" type="ORF">CEN44_17730</name>
</gene>
<dbReference type="CDD" id="cd13131">
    <property type="entry name" value="MATE_NorM_like"/>
    <property type="match status" value="1"/>
</dbReference>
<feature type="transmembrane region" description="Helical" evidence="13">
    <location>
        <begin position="282"/>
        <end position="301"/>
    </location>
</feature>
<keyword evidence="9 13" id="KW-1133">Transmembrane helix</keyword>
<keyword evidence="6" id="KW-0050">Antiport</keyword>
<dbReference type="AlphaFoldDB" id="A0A2N6K069"/>
<feature type="transmembrane region" description="Helical" evidence="13">
    <location>
        <begin position="139"/>
        <end position="157"/>
    </location>
</feature>
<dbReference type="PANTHER" id="PTHR43298">
    <property type="entry name" value="MULTIDRUG RESISTANCE PROTEIN NORM-RELATED"/>
    <property type="match status" value="1"/>
</dbReference>
<feature type="transmembrane region" description="Helical" evidence="13">
    <location>
        <begin position="196"/>
        <end position="219"/>
    </location>
</feature>
<dbReference type="GO" id="GO:0015297">
    <property type="term" value="F:antiporter activity"/>
    <property type="evidence" value="ECO:0007669"/>
    <property type="project" value="UniProtKB-KW"/>
</dbReference>
<keyword evidence="15" id="KW-1185">Reference proteome</keyword>
<proteinExistence type="inferred from homology"/>
<evidence type="ECO:0000256" key="8">
    <source>
        <dbReference type="ARBA" id="ARBA00022692"/>
    </source>
</evidence>
<evidence type="ECO:0000256" key="12">
    <source>
        <dbReference type="ARBA" id="ARBA00031636"/>
    </source>
</evidence>
<dbReference type="GO" id="GO:0042910">
    <property type="term" value="F:xenobiotic transmembrane transporter activity"/>
    <property type="evidence" value="ECO:0007669"/>
    <property type="project" value="InterPro"/>
</dbReference>
<comment type="function">
    <text evidence="1">Multidrug efflux pump.</text>
</comment>
<evidence type="ECO:0000256" key="10">
    <source>
        <dbReference type="ARBA" id="ARBA00023065"/>
    </source>
</evidence>
<evidence type="ECO:0000256" key="1">
    <source>
        <dbReference type="ARBA" id="ARBA00003408"/>
    </source>
</evidence>
<keyword evidence="11 13" id="KW-0472">Membrane</keyword>
<evidence type="ECO:0000313" key="14">
    <source>
        <dbReference type="EMBL" id="PLZ87343.1"/>
    </source>
</evidence>
<dbReference type="PIRSF" id="PIRSF006603">
    <property type="entry name" value="DinF"/>
    <property type="match status" value="1"/>
</dbReference>
<evidence type="ECO:0000256" key="6">
    <source>
        <dbReference type="ARBA" id="ARBA00022449"/>
    </source>
</evidence>
<comment type="caution">
    <text evidence="14">The sequence shown here is derived from an EMBL/GenBank/DDBJ whole genome shotgun (WGS) entry which is preliminary data.</text>
</comment>
<dbReference type="GO" id="GO:0006811">
    <property type="term" value="P:monoatomic ion transport"/>
    <property type="evidence" value="ECO:0007669"/>
    <property type="project" value="UniProtKB-KW"/>
</dbReference>
<evidence type="ECO:0000256" key="5">
    <source>
        <dbReference type="ARBA" id="ARBA00022448"/>
    </source>
</evidence>
<organism evidence="14 15">
    <name type="scientific">Fischerella muscicola CCMEE 5323</name>
    <dbReference type="NCBI Taxonomy" id="2019572"/>
    <lineage>
        <taxon>Bacteria</taxon>
        <taxon>Bacillati</taxon>
        <taxon>Cyanobacteriota</taxon>
        <taxon>Cyanophyceae</taxon>
        <taxon>Nostocales</taxon>
        <taxon>Hapalosiphonaceae</taxon>
        <taxon>Fischerella</taxon>
    </lineage>
</organism>